<feature type="domain" description="Spore germination protein N-terminal" evidence="9">
    <location>
        <begin position="30"/>
        <end position="192"/>
    </location>
</feature>
<dbReference type="Pfam" id="PF05504">
    <property type="entry name" value="Spore_GerAC"/>
    <property type="match status" value="1"/>
</dbReference>
<organism evidence="10 11">
    <name type="scientific">Paenibacillus rigui</name>
    <dbReference type="NCBI Taxonomy" id="554312"/>
    <lineage>
        <taxon>Bacteria</taxon>
        <taxon>Bacillati</taxon>
        <taxon>Bacillota</taxon>
        <taxon>Bacilli</taxon>
        <taxon>Bacillales</taxon>
        <taxon>Paenibacillaceae</taxon>
        <taxon>Paenibacillus</taxon>
    </lineage>
</organism>
<dbReference type="AlphaFoldDB" id="A0A229UK63"/>
<evidence type="ECO:0000259" key="9">
    <source>
        <dbReference type="Pfam" id="PF25198"/>
    </source>
</evidence>
<evidence type="ECO:0000256" key="2">
    <source>
        <dbReference type="ARBA" id="ARBA00007886"/>
    </source>
</evidence>
<dbReference type="EMBL" id="NMQW01000049">
    <property type="protein sequence ID" value="OXM83289.1"/>
    <property type="molecule type" value="Genomic_DNA"/>
</dbReference>
<keyword evidence="6" id="KW-0564">Palmitate</keyword>
<dbReference type="Pfam" id="PF25198">
    <property type="entry name" value="Spore_GerAC_N"/>
    <property type="match status" value="1"/>
</dbReference>
<reference evidence="10 11" key="1">
    <citation type="submission" date="2017-07" db="EMBL/GenBank/DDBJ databases">
        <title>Genome sequencing and assembly of Paenibacillus rigui.</title>
        <authorList>
            <person name="Mayilraj S."/>
        </authorList>
    </citation>
    <scope>NUCLEOTIDE SEQUENCE [LARGE SCALE GENOMIC DNA]</scope>
    <source>
        <strain evidence="10 11">JCM 16352</strain>
    </source>
</reference>
<evidence type="ECO:0000256" key="6">
    <source>
        <dbReference type="ARBA" id="ARBA00023139"/>
    </source>
</evidence>
<dbReference type="GO" id="GO:0016020">
    <property type="term" value="C:membrane"/>
    <property type="evidence" value="ECO:0007669"/>
    <property type="project" value="UniProtKB-SubCell"/>
</dbReference>
<dbReference type="InterPro" id="IPR057336">
    <property type="entry name" value="GerAC_N"/>
</dbReference>
<evidence type="ECO:0000313" key="10">
    <source>
        <dbReference type="EMBL" id="OXM83289.1"/>
    </source>
</evidence>
<dbReference type="InterPro" id="IPR046953">
    <property type="entry name" value="Spore_GerAC-like_C"/>
</dbReference>
<evidence type="ECO:0000256" key="5">
    <source>
        <dbReference type="ARBA" id="ARBA00023136"/>
    </source>
</evidence>
<dbReference type="NCBIfam" id="TIGR02887">
    <property type="entry name" value="spore_ger_x_C"/>
    <property type="match status" value="1"/>
</dbReference>
<dbReference type="PANTHER" id="PTHR35789">
    <property type="entry name" value="SPORE GERMINATION PROTEIN B3"/>
    <property type="match status" value="1"/>
</dbReference>
<protein>
    <submittedName>
        <fullName evidence="10">Uncharacterized protein</fullName>
    </submittedName>
</protein>
<keyword evidence="4" id="KW-0732">Signal</keyword>
<keyword evidence="3" id="KW-0309">Germination</keyword>
<dbReference type="Proteomes" id="UP000215509">
    <property type="component" value="Unassembled WGS sequence"/>
</dbReference>
<evidence type="ECO:0000259" key="8">
    <source>
        <dbReference type="Pfam" id="PF05504"/>
    </source>
</evidence>
<evidence type="ECO:0000313" key="11">
    <source>
        <dbReference type="Proteomes" id="UP000215509"/>
    </source>
</evidence>
<keyword evidence="5" id="KW-0472">Membrane</keyword>
<feature type="domain" description="Spore germination GerAC-like C-terminal" evidence="8">
    <location>
        <begin position="214"/>
        <end position="379"/>
    </location>
</feature>
<dbReference type="Gene3D" id="6.20.190.10">
    <property type="entry name" value="Nutrient germinant receptor protein C, domain 1"/>
    <property type="match status" value="1"/>
</dbReference>
<name>A0A229UK63_9BACL</name>
<dbReference type="InterPro" id="IPR008844">
    <property type="entry name" value="Spore_GerAC-like"/>
</dbReference>
<dbReference type="PANTHER" id="PTHR35789:SF1">
    <property type="entry name" value="SPORE GERMINATION PROTEIN B3"/>
    <property type="match status" value="1"/>
</dbReference>
<dbReference type="OrthoDB" id="9816067at2"/>
<accession>A0A229UK63</accession>
<evidence type="ECO:0000256" key="1">
    <source>
        <dbReference type="ARBA" id="ARBA00004635"/>
    </source>
</evidence>
<evidence type="ECO:0000256" key="3">
    <source>
        <dbReference type="ARBA" id="ARBA00022544"/>
    </source>
</evidence>
<dbReference type="Gene3D" id="3.30.300.210">
    <property type="entry name" value="Nutrient germinant receptor protein C, domain 3"/>
    <property type="match status" value="1"/>
</dbReference>
<comment type="subcellular location">
    <subcellularLocation>
        <location evidence="1">Membrane</location>
        <topology evidence="1">Lipid-anchor</topology>
    </subcellularLocation>
</comment>
<gene>
    <name evidence="10" type="ORF">CF651_26545</name>
</gene>
<proteinExistence type="inferred from homology"/>
<evidence type="ECO:0000256" key="4">
    <source>
        <dbReference type="ARBA" id="ARBA00022729"/>
    </source>
</evidence>
<dbReference type="GO" id="GO:0009847">
    <property type="term" value="P:spore germination"/>
    <property type="evidence" value="ECO:0007669"/>
    <property type="project" value="InterPro"/>
</dbReference>
<comment type="similarity">
    <text evidence="2">Belongs to the GerABKC lipoprotein family.</text>
</comment>
<keyword evidence="7" id="KW-0449">Lipoprotein</keyword>
<evidence type="ECO:0000256" key="7">
    <source>
        <dbReference type="ARBA" id="ARBA00023288"/>
    </source>
</evidence>
<comment type="caution">
    <text evidence="10">The sequence shown here is derived from an EMBL/GenBank/DDBJ whole genome shotgun (WGS) entry which is preliminary data.</text>
</comment>
<dbReference type="InterPro" id="IPR038501">
    <property type="entry name" value="Spore_GerAC_C_sf"/>
</dbReference>
<dbReference type="RefSeq" id="WP_094017881.1">
    <property type="nucleotide sequence ID" value="NZ_NMQW01000049.1"/>
</dbReference>
<sequence>MSSSSSPKYTAAAWVLLALLPVLLTGCWSRVEINDRAFVIAMFVDLTENNQIEVTLGFPEPNKISSQSGTASTGDKPPYVTITEKGINLSDAVQNMQSNLSRQIFWGQIKVIVIGAELAKQGIRPLLDFVSRNPILPLKTFVLTTSGKAKDLANFPTHVEKFPSEVFRELANRQTILDTSIRNLMMAQDYSKAGITAIVDPGRGTENGIPIRTDGAALYKDNKLAGTLSKPDMRGAMWLMNRMEEAIITLHSPTDALPVSIHIQRTRTDVKPTLEQGWPVYKVQVQFVSIVNASDSDINLKDSKQIHALETVAADQIKQRIRKAFDKSRQLKADVFQLASYLEWYYPDQWNQFKPEWDQIYSEKVKLDIEIKPTIYTTGALKNHPRESR</sequence>
<keyword evidence="11" id="KW-1185">Reference proteome</keyword>